<dbReference type="PROSITE" id="PS01223">
    <property type="entry name" value="PROA"/>
    <property type="match status" value="1"/>
</dbReference>
<dbReference type="Proteomes" id="UP000282654">
    <property type="component" value="Unassembled WGS sequence"/>
</dbReference>
<dbReference type="InterPro" id="IPR016161">
    <property type="entry name" value="Ald_DH/histidinol_DH"/>
</dbReference>
<dbReference type="RefSeq" id="WP_123929992.1">
    <property type="nucleotide sequence ID" value="NZ_RKRE01000002.1"/>
</dbReference>
<dbReference type="InterPro" id="IPR016162">
    <property type="entry name" value="Ald_DH_N"/>
</dbReference>
<dbReference type="InterPro" id="IPR020593">
    <property type="entry name" value="G-glutamylP_reductase_CS"/>
</dbReference>
<dbReference type="InterPro" id="IPR012134">
    <property type="entry name" value="Glu-5-SA_DH"/>
</dbReference>
<evidence type="ECO:0000313" key="10">
    <source>
        <dbReference type="Proteomes" id="UP000282654"/>
    </source>
</evidence>
<comment type="pathway">
    <text evidence="1 7">Amino-acid biosynthesis; L-proline biosynthesis; L-glutamate 5-semialdehyde from L-glutamate: step 2/2.</text>
</comment>
<dbReference type="OrthoDB" id="9809970at2"/>
<dbReference type="PIRSF" id="PIRSF000151">
    <property type="entry name" value="GPR"/>
    <property type="match status" value="1"/>
</dbReference>
<keyword evidence="10" id="KW-1185">Reference proteome</keyword>
<dbReference type="GO" id="GO:0004350">
    <property type="term" value="F:glutamate-5-semialdehyde dehydrogenase activity"/>
    <property type="evidence" value="ECO:0007669"/>
    <property type="project" value="UniProtKB-UniRule"/>
</dbReference>
<evidence type="ECO:0000256" key="7">
    <source>
        <dbReference type="HAMAP-Rule" id="MF_00412"/>
    </source>
</evidence>
<dbReference type="HAMAP" id="MF_00412">
    <property type="entry name" value="ProA"/>
    <property type="match status" value="1"/>
</dbReference>
<comment type="caution">
    <text evidence="9">The sequence shown here is derived from an EMBL/GenBank/DDBJ whole genome shotgun (WGS) entry which is preliminary data.</text>
</comment>
<name>A0A3N5AU24_9THEO</name>
<accession>A0A3N5AU24</accession>
<keyword evidence="2 7" id="KW-0028">Amino-acid biosynthesis</keyword>
<organism evidence="9 10">
    <name type="scientific">Thermodesulfitimonas autotrophica</name>
    <dbReference type="NCBI Taxonomy" id="1894989"/>
    <lineage>
        <taxon>Bacteria</taxon>
        <taxon>Bacillati</taxon>
        <taxon>Bacillota</taxon>
        <taxon>Clostridia</taxon>
        <taxon>Thermoanaerobacterales</taxon>
        <taxon>Thermoanaerobacteraceae</taxon>
        <taxon>Thermodesulfitimonas</taxon>
    </lineage>
</organism>
<comment type="similarity">
    <text evidence="7">Belongs to the gamma-glutamyl phosphate reductase family.</text>
</comment>
<keyword evidence="4 7" id="KW-0521">NADP</keyword>
<dbReference type="InterPro" id="IPR016163">
    <property type="entry name" value="Ald_DH_C"/>
</dbReference>
<dbReference type="CDD" id="cd07079">
    <property type="entry name" value="ALDH_F18-19_ProA-GPR"/>
    <property type="match status" value="1"/>
</dbReference>
<dbReference type="InterPro" id="IPR000965">
    <property type="entry name" value="GPR_dom"/>
</dbReference>
<dbReference type="UniPathway" id="UPA00098">
    <property type="reaction ID" value="UER00360"/>
</dbReference>
<evidence type="ECO:0000256" key="4">
    <source>
        <dbReference type="ARBA" id="ARBA00022857"/>
    </source>
</evidence>
<keyword evidence="5 7" id="KW-0560">Oxidoreductase</keyword>
<dbReference type="InterPro" id="IPR015590">
    <property type="entry name" value="Aldehyde_DH_dom"/>
</dbReference>
<dbReference type="GO" id="GO:0005737">
    <property type="term" value="C:cytoplasm"/>
    <property type="evidence" value="ECO:0007669"/>
    <property type="project" value="UniProtKB-SubCell"/>
</dbReference>
<dbReference type="FunFam" id="3.40.309.10:FF:000006">
    <property type="entry name" value="Gamma-glutamyl phosphate reductase"/>
    <property type="match status" value="1"/>
</dbReference>
<evidence type="ECO:0000313" key="9">
    <source>
        <dbReference type="EMBL" id="RPF47130.1"/>
    </source>
</evidence>
<keyword evidence="7" id="KW-0963">Cytoplasm</keyword>
<proteinExistence type="inferred from homology"/>
<keyword evidence="3 7" id="KW-0641">Proline biosynthesis</keyword>
<dbReference type="GO" id="GO:0055129">
    <property type="term" value="P:L-proline biosynthetic process"/>
    <property type="evidence" value="ECO:0007669"/>
    <property type="project" value="UniProtKB-UniRule"/>
</dbReference>
<dbReference type="Pfam" id="PF00171">
    <property type="entry name" value="Aldedh"/>
    <property type="match status" value="1"/>
</dbReference>
<dbReference type="NCBIfam" id="TIGR00407">
    <property type="entry name" value="proA"/>
    <property type="match status" value="1"/>
</dbReference>
<dbReference type="EMBL" id="RKRE01000002">
    <property type="protein sequence ID" value="RPF47130.1"/>
    <property type="molecule type" value="Genomic_DNA"/>
</dbReference>
<protein>
    <recommendedName>
        <fullName evidence="7">Gamma-glutamyl phosphate reductase</fullName>
        <shortName evidence="7">GPR</shortName>
        <ecNumber evidence="7">1.2.1.41</ecNumber>
    </recommendedName>
    <alternativeName>
        <fullName evidence="7">Glutamate-5-semialdehyde dehydrogenase</fullName>
    </alternativeName>
    <alternativeName>
        <fullName evidence="7">Glutamyl-gamma-semialdehyde dehydrogenase</fullName>
        <shortName evidence="7">GSA dehydrogenase</shortName>
    </alternativeName>
</protein>
<dbReference type="NCBIfam" id="NF001221">
    <property type="entry name" value="PRK00197.1"/>
    <property type="match status" value="1"/>
</dbReference>
<comment type="function">
    <text evidence="7">Catalyzes the NADPH-dependent reduction of L-glutamate 5-phosphate into L-glutamate 5-semialdehyde and phosphate. The product spontaneously undergoes cyclization to form 1-pyrroline-5-carboxylate.</text>
</comment>
<dbReference type="AlphaFoldDB" id="A0A3N5AU24"/>
<evidence type="ECO:0000256" key="6">
    <source>
        <dbReference type="ARBA" id="ARBA00049024"/>
    </source>
</evidence>
<evidence type="ECO:0000256" key="5">
    <source>
        <dbReference type="ARBA" id="ARBA00023002"/>
    </source>
</evidence>
<gene>
    <name evidence="7" type="primary">proA</name>
    <name evidence="9" type="ORF">EDD75_1406</name>
</gene>
<dbReference type="GO" id="GO:0050661">
    <property type="term" value="F:NADP binding"/>
    <property type="evidence" value="ECO:0007669"/>
    <property type="project" value="InterPro"/>
</dbReference>
<dbReference type="Gene3D" id="3.40.605.10">
    <property type="entry name" value="Aldehyde Dehydrogenase, Chain A, domain 1"/>
    <property type="match status" value="1"/>
</dbReference>
<dbReference type="PANTHER" id="PTHR11063:SF8">
    <property type="entry name" value="DELTA-1-PYRROLINE-5-CARBOXYLATE SYNTHASE"/>
    <property type="match status" value="1"/>
</dbReference>
<comment type="subcellular location">
    <subcellularLocation>
        <location evidence="7">Cytoplasm</location>
    </subcellularLocation>
</comment>
<evidence type="ECO:0000256" key="2">
    <source>
        <dbReference type="ARBA" id="ARBA00022605"/>
    </source>
</evidence>
<comment type="catalytic activity">
    <reaction evidence="6 7">
        <text>L-glutamate 5-semialdehyde + phosphate + NADP(+) = L-glutamyl 5-phosphate + NADPH + H(+)</text>
        <dbReference type="Rhea" id="RHEA:19541"/>
        <dbReference type="ChEBI" id="CHEBI:15378"/>
        <dbReference type="ChEBI" id="CHEBI:43474"/>
        <dbReference type="ChEBI" id="CHEBI:57783"/>
        <dbReference type="ChEBI" id="CHEBI:58066"/>
        <dbReference type="ChEBI" id="CHEBI:58274"/>
        <dbReference type="ChEBI" id="CHEBI:58349"/>
        <dbReference type="EC" id="1.2.1.41"/>
    </reaction>
</comment>
<evidence type="ECO:0000256" key="3">
    <source>
        <dbReference type="ARBA" id="ARBA00022650"/>
    </source>
</evidence>
<reference evidence="9 10" key="1">
    <citation type="submission" date="2018-11" db="EMBL/GenBank/DDBJ databases">
        <title>Genomic Encyclopedia of Type Strains, Phase IV (KMG-IV): sequencing the most valuable type-strain genomes for metagenomic binning, comparative biology and taxonomic classification.</title>
        <authorList>
            <person name="Goeker M."/>
        </authorList>
    </citation>
    <scope>NUCLEOTIDE SEQUENCE [LARGE SCALE GENOMIC DNA]</scope>
    <source>
        <strain evidence="9 10">DSM 102936</strain>
    </source>
</reference>
<evidence type="ECO:0000259" key="8">
    <source>
        <dbReference type="Pfam" id="PF00171"/>
    </source>
</evidence>
<dbReference type="Gene3D" id="3.40.309.10">
    <property type="entry name" value="Aldehyde Dehydrogenase, Chain A, domain 2"/>
    <property type="match status" value="1"/>
</dbReference>
<feature type="domain" description="Aldehyde dehydrogenase" evidence="8">
    <location>
        <begin position="8"/>
        <end position="285"/>
    </location>
</feature>
<dbReference type="SUPFAM" id="SSF53720">
    <property type="entry name" value="ALDH-like"/>
    <property type="match status" value="1"/>
</dbReference>
<evidence type="ECO:0000256" key="1">
    <source>
        <dbReference type="ARBA" id="ARBA00004985"/>
    </source>
</evidence>
<sequence>MNAIEAVVVEKAKRAKEAARRLAYLPTTVKDAGLLAMADALEAQMAEILAANARDLEAGRLKGLSGALMDRLMLNEKRVKEMAQGLRDVVKLPDPVGEVVAMWRRPNGLEVGQMRVPLGVIGMIYEARPNVTVDAAGLCLKAGNAVVLRGGSEAINSNSAITRIIATAAYRAGIPEGAIEFIDRTEREAAQVLMRLNGYIDVLIPRGGAGLIQTVVKTATVPVIETGVGNCHVYVDEFADLSKAEPIIINAKCQRPGVCNAMETLLVHEAVAPAFLPAIAQRLKERGVEIRGCPTTLKFVPWAKPATEDDWHAEFLDLILAVRVVRSLDEALDHIYRYGTKHSEAIVTENYTNARRFLKEVDAAAVYVNASTRFTDGGQFGFGAEIGISTQKLHARGPMGLKELTTVKYIIFGEGQVRE</sequence>
<dbReference type="PANTHER" id="PTHR11063">
    <property type="entry name" value="GLUTAMATE SEMIALDEHYDE DEHYDROGENASE"/>
    <property type="match status" value="1"/>
</dbReference>
<dbReference type="EC" id="1.2.1.41" evidence="7"/>